<feature type="compositionally biased region" description="Basic and acidic residues" evidence="1">
    <location>
        <begin position="129"/>
        <end position="143"/>
    </location>
</feature>
<organism evidence="2 3">
    <name type="scientific">Amycolatopsis tucumanensis</name>
    <dbReference type="NCBI Taxonomy" id="401106"/>
    <lineage>
        <taxon>Bacteria</taxon>
        <taxon>Bacillati</taxon>
        <taxon>Actinomycetota</taxon>
        <taxon>Actinomycetes</taxon>
        <taxon>Pseudonocardiales</taxon>
        <taxon>Pseudonocardiaceae</taxon>
        <taxon>Amycolatopsis</taxon>
    </lineage>
</organism>
<comment type="caution">
    <text evidence="2">The sequence shown here is derived from an EMBL/GenBank/DDBJ whole genome shotgun (WGS) entry which is preliminary data.</text>
</comment>
<dbReference type="EMBL" id="BAABCM010000001">
    <property type="protein sequence ID" value="GAA3799341.1"/>
    <property type="molecule type" value="Genomic_DNA"/>
</dbReference>
<keyword evidence="3" id="KW-1185">Reference proteome</keyword>
<dbReference type="RefSeq" id="WP_237334975.1">
    <property type="nucleotide sequence ID" value="NZ_BAABCM010000001.1"/>
</dbReference>
<protein>
    <submittedName>
        <fullName evidence="2">Uncharacterized protein</fullName>
    </submittedName>
</protein>
<reference evidence="3" key="1">
    <citation type="journal article" date="2019" name="Int. J. Syst. Evol. Microbiol.">
        <title>The Global Catalogue of Microorganisms (GCM) 10K type strain sequencing project: providing services to taxonomists for standard genome sequencing and annotation.</title>
        <authorList>
            <consortium name="The Broad Institute Genomics Platform"/>
            <consortium name="The Broad Institute Genome Sequencing Center for Infectious Disease"/>
            <person name="Wu L."/>
            <person name="Ma J."/>
        </authorList>
    </citation>
    <scope>NUCLEOTIDE SEQUENCE [LARGE SCALE GENOMIC DNA]</scope>
    <source>
        <strain evidence="3">JCM 17017</strain>
    </source>
</reference>
<accession>A0ABP7HPM2</accession>
<feature type="region of interest" description="Disordered" evidence="1">
    <location>
        <begin position="1"/>
        <end position="170"/>
    </location>
</feature>
<dbReference type="Proteomes" id="UP001501624">
    <property type="component" value="Unassembled WGS sequence"/>
</dbReference>
<sequence>MPESSGNGGSAPAEAAPAKPAEAAPAAEPAPAEPAEPASSEPASSEPASSEPASSEPASAEPAKDAPAERAERASAQTSGQEEPRNEPGPQAPARNDNSAPGDSPGGELGKRVFGENPLSDADTGALGEARDRAARAGEDLRGTAENTTRAAGDGQWRDPAGQRHTEQVNAQAADVAALGDGMDELGRYLDEGARIHDGVRETRVSAVDQDNPVYELAGATLPPPESDATQNRVARDAITRDREVIDQGVELMRQAGERFMRGTEQAFGALREPTEQVGQALRDQGWHVTPVQYERGPVERAHRLETTVAEGKAGWRERLSGANKTGDHAQRSKLTDPSATVNYDAVRDASIQLDSGQRRLELAGRDVPVQVTADATAWRSDQLPDQGGWYTEYLDTPTPKAGRFEGKAAWGAGASLVARGTVGDVTALGDVNASVGLEGKAKLDVGSRFFGGEAGGSIGARAGVGGIAEYGGIGASGRAEGILGLGIEGGVTFGENKDGDWVIGGKIGAALGIGGKVEGHIVIDPERAGRTLADLGSAIADGFRNPGPAIPSPTFY</sequence>
<feature type="compositionally biased region" description="Basic and acidic residues" evidence="1">
    <location>
        <begin position="62"/>
        <end position="73"/>
    </location>
</feature>
<evidence type="ECO:0000313" key="3">
    <source>
        <dbReference type="Proteomes" id="UP001501624"/>
    </source>
</evidence>
<gene>
    <name evidence="2" type="ORF">GCM10022380_15810</name>
</gene>
<evidence type="ECO:0000256" key="1">
    <source>
        <dbReference type="SAM" id="MobiDB-lite"/>
    </source>
</evidence>
<feature type="compositionally biased region" description="Low complexity" evidence="1">
    <location>
        <begin position="10"/>
        <end position="61"/>
    </location>
</feature>
<proteinExistence type="predicted"/>
<name>A0ABP7HPM2_9PSEU</name>
<evidence type="ECO:0000313" key="2">
    <source>
        <dbReference type="EMBL" id="GAA3799341.1"/>
    </source>
</evidence>